<gene>
    <name evidence="2" type="ORF">AVDCRST_MAG68-3837</name>
</gene>
<feature type="non-terminal residue" evidence="2">
    <location>
        <position position="1"/>
    </location>
</feature>
<name>A0A6J4MF60_9BACT</name>
<sequence>ARSATIPRDFGTSRAARPALAGSRRAGSAFGPPQAAI</sequence>
<feature type="non-terminal residue" evidence="2">
    <location>
        <position position="37"/>
    </location>
</feature>
<dbReference type="AlphaFoldDB" id="A0A6J4MF60"/>
<evidence type="ECO:0000313" key="2">
    <source>
        <dbReference type="EMBL" id="CAA9353530.1"/>
    </source>
</evidence>
<dbReference type="EMBL" id="CADCTW010000179">
    <property type="protein sequence ID" value="CAA9353530.1"/>
    <property type="molecule type" value="Genomic_DNA"/>
</dbReference>
<proteinExistence type="predicted"/>
<protein>
    <submittedName>
        <fullName evidence="2">Uncharacterized protein</fullName>
    </submittedName>
</protein>
<evidence type="ECO:0000256" key="1">
    <source>
        <dbReference type="SAM" id="MobiDB-lite"/>
    </source>
</evidence>
<feature type="region of interest" description="Disordered" evidence="1">
    <location>
        <begin position="1"/>
        <end position="37"/>
    </location>
</feature>
<reference evidence="2" key="1">
    <citation type="submission" date="2020-02" db="EMBL/GenBank/DDBJ databases">
        <authorList>
            <person name="Meier V. D."/>
        </authorList>
    </citation>
    <scope>NUCLEOTIDE SEQUENCE</scope>
    <source>
        <strain evidence="2">AVDCRST_MAG68</strain>
    </source>
</reference>
<accession>A0A6J4MF60</accession>
<organism evidence="2">
    <name type="scientific">uncultured Gemmatimonadota bacterium</name>
    <dbReference type="NCBI Taxonomy" id="203437"/>
    <lineage>
        <taxon>Bacteria</taxon>
        <taxon>Pseudomonadati</taxon>
        <taxon>Gemmatimonadota</taxon>
        <taxon>environmental samples</taxon>
    </lineage>
</organism>